<dbReference type="Proteomes" id="UP001553148">
    <property type="component" value="Unassembled WGS sequence"/>
</dbReference>
<accession>A0ABV3KPD4</accession>
<proteinExistence type="predicted"/>
<gene>
    <name evidence="1" type="ORF">AB0470_16695</name>
</gene>
<dbReference type="EMBL" id="JBFAUJ010000006">
    <property type="protein sequence ID" value="MEV8461174.1"/>
    <property type="molecule type" value="Genomic_DNA"/>
</dbReference>
<evidence type="ECO:0000313" key="2">
    <source>
        <dbReference type="Proteomes" id="UP001553148"/>
    </source>
</evidence>
<comment type="caution">
    <text evidence="1">The sequence shown here is derived from an EMBL/GenBank/DDBJ whole genome shotgun (WGS) entry which is preliminary data.</text>
</comment>
<evidence type="ECO:0000313" key="1">
    <source>
        <dbReference type="EMBL" id="MEV8461174.1"/>
    </source>
</evidence>
<dbReference type="RefSeq" id="WP_110629793.1">
    <property type="nucleotide sequence ID" value="NZ_JBFAUJ010000006.1"/>
</dbReference>
<reference evidence="1 2" key="1">
    <citation type="submission" date="2024-06" db="EMBL/GenBank/DDBJ databases">
        <title>The Natural Products Discovery Center: Release of the First 8490 Sequenced Strains for Exploring Actinobacteria Biosynthetic Diversity.</title>
        <authorList>
            <person name="Kalkreuter E."/>
            <person name="Kautsar S.A."/>
            <person name="Yang D."/>
            <person name="Bader C.D."/>
            <person name="Teijaro C.N."/>
            <person name="Fluegel L."/>
            <person name="Davis C.M."/>
            <person name="Simpson J.R."/>
            <person name="Lauterbach L."/>
            <person name="Steele A.D."/>
            <person name="Gui C."/>
            <person name="Meng S."/>
            <person name="Li G."/>
            <person name="Viehrig K."/>
            <person name="Ye F."/>
            <person name="Su P."/>
            <person name="Kiefer A.F."/>
            <person name="Nichols A."/>
            <person name="Cepeda A.J."/>
            <person name="Yan W."/>
            <person name="Fan B."/>
            <person name="Jiang Y."/>
            <person name="Adhikari A."/>
            <person name="Zheng C.-J."/>
            <person name="Schuster L."/>
            <person name="Cowan T.M."/>
            <person name="Smanski M.J."/>
            <person name="Chevrette M.G."/>
            <person name="De Carvalho L.P.S."/>
            <person name="Shen B."/>
        </authorList>
    </citation>
    <scope>NUCLEOTIDE SEQUENCE [LARGE SCALE GENOMIC DNA]</scope>
    <source>
        <strain evidence="1 2">NPDC052360</strain>
    </source>
</reference>
<organism evidence="1 2">
    <name type="scientific">Streptomyces griseosporeus</name>
    <dbReference type="NCBI Taxonomy" id="1910"/>
    <lineage>
        <taxon>Bacteria</taxon>
        <taxon>Bacillati</taxon>
        <taxon>Actinomycetota</taxon>
        <taxon>Actinomycetes</taxon>
        <taxon>Kitasatosporales</taxon>
        <taxon>Streptomycetaceae</taxon>
        <taxon>Streptomyces</taxon>
    </lineage>
</organism>
<keyword evidence="2" id="KW-1185">Reference proteome</keyword>
<protein>
    <submittedName>
        <fullName evidence="1">Lantibiotic dehydratase C-terminal domain-containing protein</fullName>
    </submittedName>
</protein>
<sequence length="370" mass="38255">MTSGPGQAPAEAAHAAGAAWLEIGLDAPADAVPALVAGVVRPLLREPAEPGAEPVPGFFLRGVGAAQPALVVQLEVTPGTDLAEPYAARARALAAGLGLPVQVAAGRATLVPLAGSVFAGAALGPVTRAALAAVCPALLTATEAAEQGRPALLASAAELMSAHLRAVSVSAAPGPRQWEELREGVPLGFLSYRSHAEAFLASSRDPKAAQAMMDAKYTRAAATLERLVDGVLTQCEERGPVVSLPARQWYEAMRAAKPAVTELFRAGTDLALDTEEQPPDTGPDGKGLSESAFHRIVEGSDGLRDFLDRDPSFLATRLLTSLLYLSLSSVGIALAERYFLCYAVSRACESIFDTDALTVLSGLARTSLAS</sequence>
<name>A0ABV3KPD4_STRGS</name>